<keyword evidence="7 9" id="KW-1133">Transmembrane helix</keyword>
<sequence length="312" mass="34767">MAEYLLYPAALALASLVTGLLLPWPLAYHPLSFFAAFCRKLALKVHPDLSRPAKQQRLSGLLALLLVLALPLCCWYGLYLMSAWPLLLDAIVILCCFSWPACRKLAQKVSHSLHKQQLSLARSQAQLVLLRDTQALSAMGLAKALLESLAMRFQQQFTSIIFWYLLAGAPGVLVCRLSQVASQQWSTKLPPNQHFGQAAARLAAFFNAPAYLLGAALFWLQGLRRATAATIRADGEPFNYAKHQLLRWLSHTLRVSLGGPAQYGHGTVRRHRIQQHYEPTAADVSRLLQLLDYQLYIQLFLLAGLTLLITSI</sequence>
<protein>
    <submittedName>
        <fullName evidence="10">Cobalamin biosynthesis protein CbiB</fullName>
    </submittedName>
</protein>
<proteinExistence type="inferred from homology"/>
<comment type="caution">
    <text evidence="10">The sequence shown here is derived from an EMBL/GenBank/DDBJ whole genome shotgun (WGS) entry which is preliminary data.</text>
</comment>
<dbReference type="InterPro" id="IPR004485">
    <property type="entry name" value="Cobalamin_biosynth_CobD/CbiB"/>
</dbReference>
<accession>I9NZ71</accession>
<dbReference type="GO" id="GO:0005886">
    <property type="term" value="C:plasma membrane"/>
    <property type="evidence" value="ECO:0007669"/>
    <property type="project" value="UniProtKB-SubCell"/>
</dbReference>
<dbReference type="PANTHER" id="PTHR34308:SF1">
    <property type="entry name" value="COBALAMIN BIOSYNTHESIS PROTEIN CBIB"/>
    <property type="match status" value="1"/>
</dbReference>
<evidence type="ECO:0000256" key="3">
    <source>
        <dbReference type="ARBA" id="ARBA00006263"/>
    </source>
</evidence>
<evidence type="ECO:0000256" key="7">
    <source>
        <dbReference type="ARBA" id="ARBA00022989"/>
    </source>
</evidence>
<keyword evidence="8 9" id="KW-0472">Membrane</keyword>
<feature type="transmembrane region" description="Helical" evidence="9">
    <location>
        <begin position="199"/>
        <end position="220"/>
    </location>
</feature>
<feature type="transmembrane region" description="Helical" evidence="9">
    <location>
        <begin position="58"/>
        <end position="78"/>
    </location>
</feature>
<organism evidence="10 11">
    <name type="scientific">Alishewanella agri BL06</name>
    <dbReference type="NCBI Taxonomy" id="1195246"/>
    <lineage>
        <taxon>Bacteria</taxon>
        <taxon>Pseudomonadati</taxon>
        <taxon>Pseudomonadota</taxon>
        <taxon>Gammaproteobacteria</taxon>
        <taxon>Alteromonadales</taxon>
        <taxon>Alteromonadaceae</taxon>
        <taxon>Alishewanella</taxon>
    </lineage>
</organism>
<dbReference type="AlphaFoldDB" id="I9NZ71"/>
<evidence type="ECO:0000256" key="2">
    <source>
        <dbReference type="ARBA" id="ARBA00004953"/>
    </source>
</evidence>
<evidence type="ECO:0000256" key="4">
    <source>
        <dbReference type="ARBA" id="ARBA00022475"/>
    </source>
</evidence>
<name>I9NZ71_9ALTE</name>
<dbReference type="eggNOG" id="COG1270">
    <property type="taxonomic scope" value="Bacteria"/>
</dbReference>
<dbReference type="STRING" id="1195246.AGRI_15425"/>
<dbReference type="EMBL" id="AKKU01000026">
    <property type="protein sequence ID" value="EIW87922.1"/>
    <property type="molecule type" value="Genomic_DNA"/>
</dbReference>
<keyword evidence="4" id="KW-1003">Cell membrane</keyword>
<evidence type="ECO:0000256" key="6">
    <source>
        <dbReference type="ARBA" id="ARBA00022692"/>
    </source>
</evidence>
<dbReference type="UniPathway" id="UPA00148"/>
<keyword evidence="5" id="KW-0169">Cobalamin biosynthesis</keyword>
<evidence type="ECO:0000313" key="10">
    <source>
        <dbReference type="EMBL" id="EIW87922.1"/>
    </source>
</evidence>
<dbReference type="GO" id="GO:0009236">
    <property type="term" value="P:cobalamin biosynthetic process"/>
    <property type="evidence" value="ECO:0007669"/>
    <property type="project" value="UniProtKB-UniPathway"/>
</dbReference>
<evidence type="ECO:0000256" key="5">
    <source>
        <dbReference type="ARBA" id="ARBA00022573"/>
    </source>
</evidence>
<comment type="pathway">
    <text evidence="2">Cofactor biosynthesis; adenosylcobalamin biosynthesis.</text>
</comment>
<dbReference type="Pfam" id="PF03186">
    <property type="entry name" value="CobD_Cbib"/>
    <property type="match status" value="1"/>
</dbReference>
<dbReference type="PATRIC" id="fig|1195246.3.peg.3064"/>
<dbReference type="PANTHER" id="PTHR34308">
    <property type="entry name" value="COBALAMIN BIOSYNTHESIS PROTEIN CBIB"/>
    <property type="match status" value="1"/>
</dbReference>
<feature type="transmembrane region" description="Helical" evidence="9">
    <location>
        <begin position="84"/>
        <end position="102"/>
    </location>
</feature>
<reference evidence="10 11" key="1">
    <citation type="journal article" date="2012" name="J. Bacteriol.">
        <title>Genome Sequence of Pectin-Degrading Alishewanella agri, Isolated from Landfill Soil.</title>
        <authorList>
            <person name="Kim J."/>
            <person name="Jung J."/>
            <person name="Sung J.S."/>
            <person name="Chun J."/>
            <person name="Park W."/>
        </authorList>
    </citation>
    <scope>NUCLEOTIDE SEQUENCE [LARGE SCALE GENOMIC DNA]</scope>
    <source>
        <strain evidence="10 11">BL06</strain>
    </source>
</reference>
<dbReference type="Proteomes" id="UP000035062">
    <property type="component" value="Unassembled WGS sequence"/>
</dbReference>
<feature type="transmembrane region" description="Helical" evidence="9">
    <location>
        <begin position="161"/>
        <end position="179"/>
    </location>
</feature>
<keyword evidence="6 9" id="KW-0812">Transmembrane</keyword>
<gene>
    <name evidence="10" type="ORF">AGRI_15425</name>
</gene>
<comment type="similarity">
    <text evidence="3">Belongs to the CobD/CbiB family.</text>
</comment>
<dbReference type="GO" id="GO:0048472">
    <property type="term" value="F:threonine-phosphate decarboxylase activity"/>
    <property type="evidence" value="ECO:0007669"/>
    <property type="project" value="InterPro"/>
</dbReference>
<comment type="subcellular location">
    <subcellularLocation>
        <location evidence="1">Cell membrane</location>
        <topology evidence="1">Multi-pass membrane protein</topology>
    </subcellularLocation>
</comment>
<evidence type="ECO:0000256" key="1">
    <source>
        <dbReference type="ARBA" id="ARBA00004651"/>
    </source>
</evidence>
<evidence type="ECO:0000256" key="9">
    <source>
        <dbReference type="SAM" id="Phobius"/>
    </source>
</evidence>
<evidence type="ECO:0000256" key="8">
    <source>
        <dbReference type="ARBA" id="ARBA00023136"/>
    </source>
</evidence>
<feature type="transmembrane region" description="Helical" evidence="9">
    <location>
        <begin position="6"/>
        <end position="37"/>
    </location>
</feature>
<keyword evidence="11" id="KW-1185">Reference proteome</keyword>
<dbReference type="RefSeq" id="WP_008985821.1">
    <property type="nucleotide sequence ID" value="NZ_AKKU01000026.1"/>
</dbReference>
<evidence type="ECO:0000313" key="11">
    <source>
        <dbReference type="Proteomes" id="UP000035062"/>
    </source>
</evidence>